<reference evidence="1" key="1">
    <citation type="submission" date="2014-09" db="EMBL/GenBank/DDBJ databases">
        <authorList>
            <person name="Magalhaes I.L.F."/>
            <person name="Oliveira U."/>
            <person name="Santos F.R."/>
            <person name="Vidigal T.H.D.A."/>
            <person name="Brescovit A.D."/>
            <person name="Santos A.J."/>
        </authorList>
    </citation>
    <scope>NUCLEOTIDE SEQUENCE</scope>
    <source>
        <tissue evidence="1">Shoot tissue taken approximately 20 cm above the soil surface</tissue>
    </source>
</reference>
<reference evidence="1" key="2">
    <citation type="journal article" date="2015" name="Data Brief">
        <title>Shoot transcriptome of the giant reed, Arundo donax.</title>
        <authorList>
            <person name="Barrero R.A."/>
            <person name="Guerrero F.D."/>
            <person name="Moolhuijzen P."/>
            <person name="Goolsby J.A."/>
            <person name="Tidwell J."/>
            <person name="Bellgard S.E."/>
            <person name="Bellgard M.I."/>
        </authorList>
    </citation>
    <scope>NUCLEOTIDE SEQUENCE</scope>
    <source>
        <tissue evidence="1">Shoot tissue taken approximately 20 cm above the soil surface</tissue>
    </source>
</reference>
<sequence>MVMAPQLGWRTVREVEHVAAEAGGDARPRRGGQEHLAQLRFRPSCRHLMVPTEVAPIEVVSRSLRHGALLLHGADHACTCRCRLMIPPIF</sequence>
<dbReference type="AlphaFoldDB" id="A0A0A9E1I5"/>
<proteinExistence type="predicted"/>
<organism evidence="1">
    <name type="scientific">Arundo donax</name>
    <name type="common">Giant reed</name>
    <name type="synonym">Donax arundinaceus</name>
    <dbReference type="NCBI Taxonomy" id="35708"/>
    <lineage>
        <taxon>Eukaryota</taxon>
        <taxon>Viridiplantae</taxon>
        <taxon>Streptophyta</taxon>
        <taxon>Embryophyta</taxon>
        <taxon>Tracheophyta</taxon>
        <taxon>Spermatophyta</taxon>
        <taxon>Magnoliopsida</taxon>
        <taxon>Liliopsida</taxon>
        <taxon>Poales</taxon>
        <taxon>Poaceae</taxon>
        <taxon>PACMAD clade</taxon>
        <taxon>Arundinoideae</taxon>
        <taxon>Arundineae</taxon>
        <taxon>Arundo</taxon>
    </lineage>
</organism>
<dbReference type="EMBL" id="GBRH01208033">
    <property type="protein sequence ID" value="JAD89862.1"/>
    <property type="molecule type" value="Transcribed_RNA"/>
</dbReference>
<name>A0A0A9E1I5_ARUDO</name>
<evidence type="ECO:0000313" key="1">
    <source>
        <dbReference type="EMBL" id="JAD89862.1"/>
    </source>
</evidence>
<protein>
    <submittedName>
        <fullName evidence="1">Uncharacterized protein</fullName>
    </submittedName>
</protein>
<accession>A0A0A9E1I5</accession>